<comment type="caution">
    <text evidence="2">The sequence shown here is derived from an EMBL/GenBank/DDBJ whole genome shotgun (WGS) entry which is preliminary data.</text>
</comment>
<keyword evidence="1" id="KW-1133">Transmembrane helix</keyword>
<keyword evidence="1" id="KW-0472">Membrane</keyword>
<proteinExistence type="predicted"/>
<evidence type="ECO:0000256" key="1">
    <source>
        <dbReference type="SAM" id="Phobius"/>
    </source>
</evidence>
<keyword evidence="1" id="KW-0812">Transmembrane</keyword>
<name>A0A9X1FV45_9RHOB</name>
<feature type="transmembrane region" description="Helical" evidence="1">
    <location>
        <begin position="104"/>
        <end position="124"/>
    </location>
</feature>
<evidence type="ECO:0000313" key="3">
    <source>
        <dbReference type="Proteomes" id="UP001138661"/>
    </source>
</evidence>
<dbReference type="EMBL" id="JAHXDN010000002">
    <property type="protein sequence ID" value="MBW4707897.1"/>
    <property type="molecule type" value="Genomic_DNA"/>
</dbReference>
<sequence>MDLFKATERMMTMDDRSWLRHANPLSGWTRMMTCLPLLVLAIWSRAWIGAWALVPVTLALVWIWANPRVFPPPRRLDNWMSKGVLGERVFLNHRHEIAPHHRRAAVVLSGLSLPGAAIMVWGLWVFWWEGAVFGMILTALPKIWFVDRMVWVHDDWLRAGRAIPGLEKQDV</sequence>
<evidence type="ECO:0000313" key="2">
    <source>
        <dbReference type="EMBL" id="MBW4707897.1"/>
    </source>
</evidence>
<organism evidence="2 3">
    <name type="scientific">Roseobacter insulae</name>
    <dbReference type="NCBI Taxonomy" id="2859783"/>
    <lineage>
        <taxon>Bacteria</taxon>
        <taxon>Pseudomonadati</taxon>
        <taxon>Pseudomonadota</taxon>
        <taxon>Alphaproteobacteria</taxon>
        <taxon>Rhodobacterales</taxon>
        <taxon>Roseobacteraceae</taxon>
        <taxon>Roseobacter</taxon>
    </lineage>
</organism>
<reference evidence="2" key="1">
    <citation type="submission" date="2021-07" db="EMBL/GenBank/DDBJ databases">
        <title>Roseobacter insulae sp. nov., isolated from a tidal flat.</title>
        <authorList>
            <person name="Park S."/>
            <person name="Yoon J.-H."/>
        </authorList>
    </citation>
    <scope>NUCLEOTIDE SEQUENCE</scope>
    <source>
        <strain evidence="2">YSTF-M11</strain>
    </source>
</reference>
<dbReference type="AlphaFoldDB" id="A0A9X1FV45"/>
<feature type="transmembrane region" description="Helical" evidence="1">
    <location>
        <begin position="48"/>
        <end position="65"/>
    </location>
</feature>
<dbReference type="Pfam" id="PF20358">
    <property type="entry name" value="DUF6653"/>
    <property type="match status" value="1"/>
</dbReference>
<dbReference type="Proteomes" id="UP001138661">
    <property type="component" value="Unassembled WGS sequence"/>
</dbReference>
<keyword evidence="3" id="KW-1185">Reference proteome</keyword>
<gene>
    <name evidence="2" type="ORF">KX928_08875</name>
</gene>
<accession>A0A9X1FV45</accession>
<protein>
    <submittedName>
        <fullName evidence="2">Uncharacterized protein</fullName>
    </submittedName>
</protein>
<feature type="transmembrane region" description="Helical" evidence="1">
    <location>
        <begin position="21"/>
        <end position="42"/>
    </location>
</feature>
<dbReference type="RefSeq" id="WP_219501174.1">
    <property type="nucleotide sequence ID" value="NZ_JAHXDN010000002.1"/>
</dbReference>
<dbReference type="InterPro" id="IPR046595">
    <property type="entry name" value="DUF6653"/>
</dbReference>